<evidence type="ECO:0000259" key="3">
    <source>
        <dbReference type="Pfam" id="PF05532"/>
    </source>
</evidence>
<evidence type="ECO:0000256" key="1">
    <source>
        <dbReference type="ARBA" id="ARBA00009129"/>
    </source>
</evidence>
<keyword evidence="5" id="KW-1185">Reference proteome</keyword>
<name>A0AAW9QVZ3_9CHRO</name>
<proteinExistence type="inferred from homology"/>
<dbReference type="Pfam" id="PF05532">
    <property type="entry name" value="CsbD"/>
    <property type="match status" value="1"/>
</dbReference>
<dbReference type="InterPro" id="IPR008462">
    <property type="entry name" value="CsbD"/>
</dbReference>
<feature type="region of interest" description="Disordered" evidence="2">
    <location>
        <begin position="1"/>
        <end position="63"/>
    </location>
</feature>
<comment type="similarity">
    <text evidence="1">Belongs to the UPF0337 (CsbD) family.</text>
</comment>
<accession>A0AAW9QVZ3</accession>
<evidence type="ECO:0000256" key="2">
    <source>
        <dbReference type="SAM" id="MobiDB-lite"/>
    </source>
</evidence>
<comment type="caution">
    <text evidence="4">The sequence shown here is derived from an EMBL/GenBank/DDBJ whole genome shotgun (WGS) entry which is preliminary data.</text>
</comment>
<organism evidence="4 5">
    <name type="scientific">Pannus brasiliensis CCIBt3594</name>
    <dbReference type="NCBI Taxonomy" id="1427578"/>
    <lineage>
        <taxon>Bacteria</taxon>
        <taxon>Bacillati</taxon>
        <taxon>Cyanobacteriota</taxon>
        <taxon>Cyanophyceae</taxon>
        <taxon>Oscillatoriophycideae</taxon>
        <taxon>Chroococcales</taxon>
        <taxon>Microcystaceae</taxon>
        <taxon>Pannus</taxon>
    </lineage>
</organism>
<evidence type="ECO:0000313" key="5">
    <source>
        <dbReference type="Proteomes" id="UP001328733"/>
    </source>
</evidence>
<dbReference type="Proteomes" id="UP001328733">
    <property type="component" value="Unassembled WGS sequence"/>
</dbReference>
<dbReference type="AlphaFoldDB" id="A0AAW9QVZ3"/>
<dbReference type="InterPro" id="IPR036629">
    <property type="entry name" value="YjbJ_sf"/>
</dbReference>
<evidence type="ECO:0000313" key="4">
    <source>
        <dbReference type="EMBL" id="MEG3438657.1"/>
    </source>
</evidence>
<sequence>MSLEERAKATAKNIEGKAQELGGKITGDVGEQAKGKAKQGEASVRHAAEDVKDELKEDKQRDY</sequence>
<protein>
    <submittedName>
        <fullName evidence="4">CsbD family protein</fullName>
    </submittedName>
</protein>
<gene>
    <name evidence="4" type="ORF">V0288_16105</name>
</gene>
<reference evidence="4 5" key="1">
    <citation type="submission" date="2024-01" db="EMBL/GenBank/DDBJ databases">
        <title>Genomic insights into the taxonomy and metabolism of the cyanobacterium Pannus brasiliensis CCIBt3594.</title>
        <authorList>
            <person name="Machado M."/>
            <person name="Botero N.B."/>
            <person name="Andreote A.P.D."/>
            <person name="Feitosa A.M.T."/>
            <person name="Popin R."/>
            <person name="Sivonen K."/>
            <person name="Fiore M.F."/>
        </authorList>
    </citation>
    <scope>NUCLEOTIDE SEQUENCE [LARGE SCALE GENOMIC DNA]</scope>
    <source>
        <strain evidence="4 5">CCIBt3594</strain>
    </source>
</reference>
<dbReference type="EMBL" id="JBAFSM010000032">
    <property type="protein sequence ID" value="MEG3438657.1"/>
    <property type="molecule type" value="Genomic_DNA"/>
</dbReference>
<feature type="domain" description="CsbD-like" evidence="3">
    <location>
        <begin position="5"/>
        <end position="56"/>
    </location>
</feature>
<feature type="compositionally biased region" description="Basic and acidic residues" evidence="2">
    <location>
        <begin position="43"/>
        <end position="63"/>
    </location>
</feature>
<feature type="compositionally biased region" description="Basic and acidic residues" evidence="2">
    <location>
        <begin position="1"/>
        <end position="18"/>
    </location>
</feature>
<dbReference type="SUPFAM" id="SSF69047">
    <property type="entry name" value="Hypothetical protein YjbJ"/>
    <property type="match status" value="1"/>
</dbReference>
<dbReference type="RefSeq" id="WP_332866140.1">
    <property type="nucleotide sequence ID" value="NZ_JBAFSM010000032.1"/>
</dbReference>